<dbReference type="InterPro" id="IPR035906">
    <property type="entry name" value="MetI-like_sf"/>
</dbReference>
<feature type="transmembrane region" description="Helical" evidence="7">
    <location>
        <begin position="27"/>
        <end position="48"/>
    </location>
</feature>
<evidence type="ECO:0000256" key="4">
    <source>
        <dbReference type="ARBA" id="ARBA00022692"/>
    </source>
</evidence>
<comment type="caution">
    <text evidence="9">The sequence shown here is derived from an EMBL/GenBank/DDBJ whole genome shotgun (WGS) entry which is preliminary data.</text>
</comment>
<dbReference type="Gene3D" id="1.10.3720.10">
    <property type="entry name" value="MetI-like"/>
    <property type="match status" value="1"/>
</dbReference>
<name>A0A6B0YQI3_9CHLR</name>
<dbReference type="Pfam" id="PF00528">
    <property type="entry name" value="BPD_transp_1"/>
    <property type="match status" value="1"/>
</dbReference>
<dbReference type="InterPro" id="IPR000515">
    <property type="entry name" value="MetI-like"/>
</dbReference>
<evidence type="ECO:0000256" key="6">
    <source>
        <dbReference type="ARBA" id="ARBA00023136"/>
    </source>
</evidence>
<keyword evidence="4 7" id="KW-0812">Transmembrane</keyword>
<protein>
    <submittedName>
        <fullName evidence="9">Carbohydrate ABC transporter permease</fullName>
    </submittedName>
</protein>
<gene>
    <name evidence="9" type="ORF">F4Y42_07125</name>
</gene>
<feature type="transmembrane region" description="Helical" evidence="7">
    <location>
        <begin position="161"/>
        <end position="181"/>
    </location>
</feature>
<evidence type="ECO:0000256" key="5">
    <source>
        <dbReference type="ARBA" id="ARBA00022989"/>
    </source>
</evidence>
<feature type="transmembrane region" description="Helical" evidence="7">
    <location>
        <begin position="260"/>
        <end position="281"/>
    </location>
</feature>
<dbReference type="PANTHER" id="PTHR43744:SF12">
    <property type="entry name" value="ABC TRANSPORTER PERMEASE PROTEIN MG189-RELATED"/>
    <property type="match status" value="1"/>
</dbReference>
<dbReference type="PANTHER" id="PTHR43744">
    <property type="entry name" value="ABC TRANSPORTER PERMEASE PROTEIN MG189-RELATED-RELATED"/>
    <property type="match status" value="1"/>
</dbReference>
<keyword evidence="5 7" id="KW-1133">Transmembrane helix</keyword>
<keyword evidence="2 7" id="KW-0813">Transport</keyword>
<evidence type="ECO:0000256" key="7">
    <source>
        <dbReference type="RuleBase" id="RU363032"/>
    </source>
</evidence>
<feature type="transmembrane region" description="Helical" evidence="7">
    <location>
        <begin position="125"/>
        <end position="149"/>
    </location>
</feature>
<keyword evidence="3" id="KW-1003">Cell membrane</keyword>
<evidence type="ECO:0000256" key="3">
    <source>
        <dbReference type="ARBA" id="ARBA00022475"/>
    </source>
</evidence>
<feature type="transmembrane region" description="Helical" evidence="7">
    <location>
        <begin position="202"/>
        <end position="227"/>
    </location>
</feature>
<evidence type="ECO:0000256" key="1">
    <source>
        <dbReference type="ARBA" id="ARBA00004651"/>
    </source>
</evidence>
<reference evidence="9" key="1">
    <citation type="submission" date="2019-09" db="EMBL/GenBank/DDBJ databases">
        <title>Characterisation of the sponge microbiome using genome-centric metagenomics.</title>
        <authorList>
            <person name="Engelberts J.P."/>
            <person name="Robbins S.J."/>
            <person name="De Goeij J.M."/>
            <person name="Aranda M."/>
            <person name="Bell S.C."/>
            <person name="Webster N.S."/>
        </authorList>
    </citation>
    <scope>NUCLEOTIDE SEQUENCE</scope>
    <source>
        <strain evidence="9">SB0664_bin_27</strain>
    </source>
</reference>
<dbReference type="EMBL" id="VXRG01000063">
    <property type="protein sequence ID" value="MXY93210.1"/>
    <property type="molecule type" value="Genomic_DNA"/>
</dbReference>
<evidence type="ECO:0000313" key="9">
    <source>
        <dbReference type="EMBL" id="MXY93210.1"/>
    </source>
</evidence>
<dbReference type="SUPFAM" id="SSF161098">
    <property type="entry name" value="MetI-like"/>
    <property type="match status" value="1"/>
</dbReference>
<accession>A0A6B0YQI3</accession>
<feature type="domain" description="ABC transmembrane type-1" evidence="8">
    <location>
        <begin position="90"/>
        <end position="281"/>
    </location>
</feature>
<evidence type="ECO:0000256" key="2">
    <source>
        <dbReference type="ARBA" id="ARBA00022448"/>
    </source>
</evidence>
<organism evidence="9">
    <name type="scientific">Caldilineaceae bacterium SB0664_bin_27</name>
    <dbReference type="NCBI Taxonomy" id="2605260"/>
    <lineage>
        <taxon>Bacteria</taxon>
        <taxon>Bacillati</taxon>
        <taxon>Chloroflexota</taxon>
        <taxon>Caldilineae</taxon>
        <taxon>Caldilineales</taxon>
        <taxon>Caldilineaceae</taxon>
    </lineage>
</organism>
<sequence length="296" mass="33984">MVSEQEVYRGILDLDWRRRPKDSYRILFIYLIMIVSAVVFLLPLFWMVTTSLKTQAEVYVFPPTFFPETFRWQNFPEGWTYESMQWTRWLVNTLTITTAVMVGTLISATLCGYGFARISFPGRDVWFIMVLASIMLPSTVTLIPLFVGFHRVGWLDTFLPLTVPAFFGGGAFNIFLMRQFFKGIPIELEEAALIDGAGRLRILWQIFVPLSGPVIATTSVFTFQAVWNDYFGPLIFLTSQENYTLALGITFFKGLYNTQIPYMMAMSFLMVIPMIIVFFFAQKLMIRGVILSGIKA</sequence>
<feature type="transmembrane region" description="Helical" evidence="7">
    <location>
        <begin position="89"/>
        <end position="113"/>
    </location>
</feature>
<comment type="similarity">
    <text evidence="7">Belongs to the binding-protein-dependent transport system permease family.</text>
</comment>
<dbReference type="GO" id="GO:0005886">
    <property type="term" value="C:plasma membrane"/>
    <property type="evidence" value="ECO:0007669"/>
    <property type="project" value="UniProtKB-SubCell"/>
</dbReference>
<comment type="subcellular location">
    <subcellularLocation>
        <location evidence="1 7">Cell membrane</location>
        <topology evidence="1 7">Multi-pass membrane protein</topology>
    </subcellularLocation>
</comment>
<dbReference type="GO" id="GO:0055085">
    <property type="term" value="P:transmembrane transport"/>
    <property type="evidence" value="ECO:0007669"/>
    <property type="project" value="InterPro"/>
</dbReference>
<dbReference type="PROSITE" id="PS50928">
    <property type="entry name" value="ABC_TM1"/>
    <property type="match status" value="1"/>
</dbReference>
<proteinExistence type="inferred from homology"/>
<evidence type="ECO:0000259" key="8">
    <source>
        <dbReference type="PROSITE" id="PS50928"/>
    </source>
</evidence>
<keyword evidence="6 7" id="KW-0472">Membrane</keyword>
<dbReference type="CDD" id="cd06261">
    <property type="entry name" value="TM_PBP2"/>
    <property type="match status" value="1"/>
</dbReference>
<dbReference type="AlphaFoldDB" id="A0A6B0YQI3"/>